<reference evidence="1" key="1">
    <citation type="submission" date="2019-02" db="EMBL/GenBank/DDBJ databases">
        <authorList>
            <consortium name="Genoscope - CEA"/>
            <person name="William W."/>
        </authorList>
    </citation>
    <scope>NUCLEOTIDE SEQUENCE [LARGE SCALE GENOMIC DNA]</scope>
    <source>
        <strain evidence="1">YSy11</strain>
    </source>
</reference>
<accession>A0A653E674</accession>
<gene>
    <name evidence="1" type="ORF">PMYSY11_3213</name>
</gene>
<dbReference type="AlphaFoldDB" id="A0A653E674"/>
<proteinExistence type="predicted"/>
<dbReference type="EMBL" id="LR215729">
    <property type="protein sequence ID" value="VEV98257.1"/>
    <property type="molecule type" value="Genomic_DNA"/>
</dbReference>
<protein>
    <submittedName>
        <fullName evidence="1">Uncharacterized protein</fullName>
    </submittedName>
</protein>
<organism evidence="1">
    <name type="scientific">Pseudomonas marincola</name>
    <dbReference type="NCBI Taxonomy" id="437900"/>
    <lineage>
        <taxon>Bacteria</taxon>
        <taxon>Pseudomonadati</taxon>
        <taxon>Pseudomonadota</taxon>
        <taxon>Gammaproteobacteria</taxon>
        <taxon>Pseudomonadales</taxon>
        <taxon>Pseudomonadaceae</taxon>
        <taxon>Pseudomonas</taxon>
    </lineage>
</organism>
<evidence type="ECO:0000313" key="1">
    <source>
        <dbReference type="EMBL" id="VEV98257.1"/>
    </source>
</evidence>
<sequence>MAGYLDSMSMPLATPESSPGEIDFSKALAELSEMTILYACTVNGSVQQPAYLSFHQFGASGCKPSWFQQSEP</sequence>
<name>A0A653E674_9PSED</name>